<dbReference type="PANTHER" id="PTHR32170:SF3">
    <property type="entry name" value="PROTEASOME ACTIVATOR COMPLEX SUBUNIT 4"/>
    <property type="match status" value="1"/>
</dbReference>
<dbReference type="GO" id="GO:0005829">
    <property type="term" value="C:cytosol"/>
    <property type="evidence" value="ECO:0007669"/>
    <property type="project" value="TreeGrafter"/>
</dbReference>
<protein>
    <submittedName>
        <fullName evidence="12">ARM repeat-containing protein</fullName>
    </submittedName>
</protein>
<name>A0A164UAU7_9AGAM</name>
<keyword evidence="5" id="KW-0677">Repeat</keyword>
<dbReference type="InterPro" id="IPR032430">
    <property type="entry name" value="Blm10_mid"/>
</dbReference>
<dbReference type="OrthoDB" id="17907at2759"/>
<dbReference type="STRING" id="1314777.A0A164UAU7"/>
<accession>A0A164UAU7</accession>
<evidence type="ECO:0000256" key="6">
    <source>
        <dbReference type="ARBA" id="ARBA00022763"/>
    </source>
</evidence>
<dbReference type="InterPro" id="IPR016024">
    <property type="entry name" value="ARM-type_fold"/>
</dbReference>
<dbReference type="Pfam" id="PF11919">
    <property type="entry name" value="PSME4_C"/>
    <property type="match status" value="1"/>
</dbReference>
<keyword evidence="4" id="KW-0963">Cytoplasm</keyword>
<dbReference type="Pfam" id="PF16507">
    <property type="entry name" value="HEAT_PSME4_mid"/>
    <property type="match status" value="1"/>
</dbReference>
<dbReference type="SUPFAM" id="SSF48371">
    <property type="entry name" value="ARM repeat"/>
    <property type="match status" value="1"/>
</dbReference>
<evidence type="ECO:0000256" key="1">
    <source>
        <dbReference type="ARBA" id="ARBA00004324"/>
    </source>
</evidence>
<dbReference type="InterPro" id="IPR035309">
    <property type="entry name" value="PSME4"/>
</dbReference>
<evidence type="ECO:0000256" key="7">
    <source>
        <dbReference type="ARBA" id="ARBA00023204"/>
    </source>
</evidence>
<sequence>MTDPLDLGTLSLHDISSESKISPVPDFLRSDDPQFERLKSYANALPYSIESNAHMQDLLDHYLLRMTECVKAQSFDPGFLQWDSMVNYWIMLKYPMPKEKRTALAKLYFEICVTPGMPMHVVATGVDGLQLLTHSKKKLSIKDMRLPWKSIYVILKKDLFLSRRQFEISQVPFYLGTVAESSRRFFHPACIPEMLDEFIPGLNGCSLNSILSTQYYLLTFLPLSHPQLYLPALFQLWDAINSYMYDERMIAFLAELAEVHVDPSVSDPALLNELPDDAIGDDEQRVQWDQSGLARNASGDWTGLWKDVGIFNEAEWNTIMCKTLASMEIPLADAGSLATGSTTDTQSGFEIGRLPKPNWRIYSLAKLIVYSMFRDGPVTPSSGTATPFVPDIHSTPTLGTANTVRSYLAGSRALDSLARLVVSLENFFHPSNSGSWTSDLSAFLRYIAYEFSKRWHDEKQPTCNTPHARRLTTAMKNELVLCLRTSTLLGMFSNDSQTAANIQSCMKWLTILQPDLILPAILERAIPSLETLTETQRTPAMIRALGAVSPALVCRHVSQAGGPYLVQILDLLVPGVDLNDPGKTLCTTDFLVEAAQYIKFANIADEEFPYAVTDDTYGHVPASASPTPMVTVESFLDDGQSEEPKISTAEADEMLRISTMGFADWATSFFRRVLLLLENLPDEGLGSRSGETEVQVVDAVTQACSQICVHLSDELFDLVLNLIFDYASTNVRNNAVRAIHALLESVSNAHPAKTLAKFLPFCLRSIRTELENGASSIRSTSASTSATSDAALHWNLAIMRGAMYNDGTAILPYKEELLEVLKTLHAKTLSKRGFSWTGKLLSSILLTLTHTYPLENKFVNQDTWDSDEFRKAHYLFWGKQYSAADCKIAWHVPNSQETQFAITLFTELVEPALERLEALLQDGVRDDVWRNDFCRHLSLVRNGFAGIPTFLRDDQRVGSHEHATQTSDIMNEIPEFIAEIEPLSCGFVLAERTDPRWQTMIAIKRRFGKFLHASSTLLQEQEGEKTVDVVHMIIRSMRTFLLEYGDSHDSYYTQRDQYTSDITRVRQVPNQRVWPRAIFLRRARLYHAARLRWNSIERHRSTLENELIDDLLEWSMWSYASGTNTSQSLLESLCTSYDGVRRRSLPRLLAALEPGTENDKTKGALYTLKMPVFSRYVMNEPTVAMEFLEKLFGCQYNEKASSMLQTNVPIGLSSFPEPSSLVYELQHDRLMKSADALKSLLRSSDNSVLLIEKGRKARISRQTVIDRSIEKMTQMITQNASDPQMHWRYSIIAIRCLRTLIRRDRPVSFAQMRYFMEMTCDDHPSMRYYAQRAVMKSLRYLKLRSFSSTAVDRAKYQCRNPLRKTVLIKRTPEFTTTYLEGFKQPLDCSRAAKEPCLQDKVDSGWLAWREQVDFFLFPAETYSPFETWHPDSSSIIDAVKEVASRPSYWERLSTHFAEENHSDTANLDNISCVKSIFQVLKEQPLDTLKPILLDLLSHADQNKQRSAAELLGGIIGGSKHWSQSAQTRLWAWLTPLIPKMLDENVKTDTVPVWTSFLEYIIENKDPRRVQPLIDYLVNQFSEMDCNGESSFNAVRIGCYFRCLSEELLWRFRPWSEIVISKYWPEIACDHDEVRALIADAFELSSKIQWTPKPSLPTPEVFVRECREEPVGDVMGIRSAYHLPRIMVLVDQFPIWRQDRLPGTRAFQSTYDKVGIMVCKWLLSAIYDIQAIMAFDYILPLMPELFRFSEVNDNDELEARADLLLNRMCGVSPPRALIAPILDSVFNAIRTSTSWKVRTKALPLVQVWYFRQFPLITEERIMRMLEVCCECLNDEIVEVREMAATTLSGILRCSPRRSILSLKERFVRQIRAIRLPPRQSAEYNSSLRSLHGGILGVCALIDSFPHTVEKWTPELLIDVLGEHIYDPAPVSSAIRSCASNFKRTHQDTWHEDSKRFNEEQLASLSTILTGSSYCTL</sequence>
<keyword evidence="6" id="KW-0227">DNA damage</keyword>
<dbReference type="PANTHER" id="PTHR32170">
    <property type="entry name" value="PROTEASOME ACTIVATOR COMPLEX SUBUNIT 4"/>
    <property type="match status" value="1"/>
</dbReference>
<dbReference type="Gene3D" id="1.25.10.10">
    <property type="entry name" value="Leucine-rich Repeat Variant"/>
    <property type="match status" value="2"/>
</dbReference>
<dbReference type="InterPro" id="IPR055455">
    <property type="entry name" value="HEAT_PSME4"/>
</dbReference>
<dbReference type="EMBL" id="KV419408">
    <property type="protein sequence ID" value="KZS93066.1"/>
    <property type="molecule type" value="Genomic_DNA"/>
</dbReference>
<evidence type="ECO:0000259" key="9">
    <source>
        <dbReference type="Pfam" id="PF11919"/>
    </source>
</evidence>
<proteinExistence type="inferred from homology"/>
<evidence type="ECO:0000256" key="3">
    <source>
        <dbReference type="ARBA" id="ARBA00005739"/>
    </source>
</evidence>
<evidence type="ECO:0000256" key="5">
    <source>
        <dbReference type="ARBA" id="ARBA00022737"/>
    </source>
</evidence>
<keyword evidence="7" id="KW-0234">DNA repair</keyword>
<keyword evidence="13" id="KW-1185">Reference proteome</keyword>
<dbReference type="GO" id="GO:0016504">
    <property type="term" value="F:peptidase activator activity"/>
    <property type="evidence" value="ECO:0007669"/>
    <property type="project" value="InterPro"/>
</dbReference>
<dbReference type="GO" id="GO:0016607">
    <property type="term" value="C:nuclear speck"/>
    <property type="evidence" value="ECO:0007669"/>
    <property type="project" value="UniProtKB-SubCell"/>
</dbReference>
<dbReference type="GO" id="GO:0006281">
    <property type="term" value="P:DNA repair"/>
    <property type="evidence" value="ECO:0007669"/>
    <property type="project" value="UniProtKB-KW"/>
</dbReference>
<comment type="subcellular location">
    <subcellularLocation>
        <location evidence="2">Cytoplasm</location>
    </subcellularLocation>
    <subcellularLocation>
        <location evidence="1">Nucleus speckle</location>
    </subcellularLocation>
</comment>
<evidence type="ECO:0000313" key="13">
    <source>
        <dbReference type="Proteomes" id="UP000076722"/>
    </source>
</evidence>
<evidence type="ECO:0000313" key="12">
    <source>
        <dbReference type="EMBL" id="KZS93066.1"/>
    </source>
</evidence>
<organism evidence="12 13">
    <name type="scientific">Sistotremastrum niveocremeum HHB9708</name>
    <dbReference type="NCBI Taxonomy" id="1314777"/>
    <lineage>
        <taxon>Eukaryota</taxon>
        <taxon>Fungi</taxon>
        <taxon>Dikarya</taxon>
        <taxon>Basidiomycota</taxon>
        <taxon>Agaricomycotina</taxon>
        <taxon>Agaricomycetes</taxon>
        <taxon>Sistotremastrales</taxon>
        <taxon>Sistotremastraceae</taxon>
        <taxon>Sertulicium</taxon>
        <taxon>Sertulicium niveocremeum</taxon>
    </lineage>
</organism>
<gene>
    <name evidence="12" type="ORF">SISNIDRAFT_411952</name>
</gene>
<dbReference type="GO" id="GO:0010499">
    <property type="term" value="P:proteasomal ubiquitin-independent protein catabolic process"/>
    <property type="evidence" value="ECO:0007669"/>
    <property type="project" value="TreeGrafter"/>
</dbReference>
<feature type="domain" description="Proteasome activator complex subunit 4-like HEAT repeat-like" evidence="11">
    <location>
        <begin position="1402"/>
        <end position="1593"/>
    </location>
</feature>
<evidence type="ECO:0000259" key="11">
    <source>
        <dbReference type="Pfam" id="PF23096"/>
    </source>
</evidence>
<comment type="similarity">
    <text evidence="3">Belongs to the BLM10 family.</text>
</comment>
<keyword evidence="8" id="KW-0539">Nucleus</keyword>
<dbReference type="InterPro" id="IPR021843">
    <property type="entry name" value="PSME4_C"/>
</dbReference>
<dbReference type="GO" id="GO:0070628">
    <property type="term" value="F:proteasome binding"/>
    <property type="evidence" value="ECO:0007669"/>
    <property type="project" value="InterPro"/>
</dbReference>
<reference evidence="12 13" key="1">
    <citation type="journal article" date="2016" name="Mol. Biol. Evol.">
        <title>Comparative Genomics of Early-Diverging Mushroom-Forming Fungi Provides Insights into the Origins of Lignocellulose Decay Capabilities.</title>
        <authorList>
            <person name="Nagy L.G."/>
            <person name="Riley R."/>
            <person name="Tritt A."/>
            <person name="Adam C."/>
            <person name="Daum C."/>
            <person name="Floudas D."/>
            <person name="Sun H."/>
            <person name="Yadav J.S."/>
            <person name="Pangilinan J."/>
            <person name="Larsson K.H."/>
            <person name="Matsuura K."/>
            <person name="Barry K."/>
            <person name="Labutti K."/>
            <person name="Kuo R."/>
            <person name="Ohm R.A."/>
            <person name="Bhattacharya S.S."/>
            <person name="Shirouzu T."/>
            <person name="Yoshinaga Y."/>
            <person name="Martin F.M."/>
            <person name="Grigoriev I.V."/>
            <person name="Hibbett D.S."/>
        </authorList>
    </citation>
    <scope>NUCLEOTIDE SEQUENCE [LARGE SCALE GENOMIC DNA]</scope>
    <source>
        <strain evidence="12 13">HHB9708</strain>
    </source>
</reference>
<evidence type="ECO:0000256" key="4">
    <source>
        <dbReference type="ARBA" id="ARBA00022490"/>
    </source>
</evidence>
<dbReference type="Proteomes" id="UP000076722">
    <property type="component" value="Unassembled WGS sequence"/>
</dbReference>
<evidence type="ECO:0000256" key="2">
    <source>
        <dbReference type="ARBA" id="ARBA00004496"/>
    </source>
</evidence>
<evidence type="ECO:0000259" key="10">
    <source>
        <dbReference type="Pfam" id="PF16507"/>
    </source>
</evidence>
<feature type="domain" description="Proteasome activator complex subunit 4 C-terminal" evidence="9">
    <location>
        <begin position="1888"/>
        <end position="1973"/>
    </location>
</feature>
<dbReference type="Pfam" id="PF23096">
    <property type="entry name" value="HEAT_PSME4"/>
    <property type="match status" value="1"/>
</dbReference>
<evidence type="ECO:0000256" key="8">
    <source>
        <dbReference type="ARBA" id="ARBA00023242"/>
    </source>
</evidence>
<feature type="domain" description="Proteasome activator Blm10 middle HEAT repeats region" evidence="10">
    <location>
        <begin position="417"/>
        <end position="950"/>
    </location>
</feature>
<dbReference type="InterPro" id="IPR011989">
    <property type="entry name" value="ARM-like"/>
</dbReference>